<organism evidence="3 4">
    <name type="scientific">Hanseniaspora opuntiae</name>
    <dbReference type="NCBI Taxonomy" id="211096"/>
    <lineage>
        <taxon>Eukaryota</taxon>
        <taxon>Fungi</taxon>
        <taxon>Dikarya</taxon>
        <taxon>Ascomycota</taxon>
        <taxon>Saccharomycotina</taxon>
        <taxon>Saccharomycetes</taxon>
        <taxon>Saccharomycodales</taxon>
        <taxon>Saccharomycodaceae</taxon>
        <taxon>Hanseniaspora</taxon>
    </lineage>
</organism>
<dbReference type="Pfam" id="PF01910">
    <property type="entry name" value="Thiamine_BP"/>
    <property type="match status" value="1"/>
</dbReference>
<comment type="similarity">
    <text evidence="1">Belongs to the UPF0045 family.</text>
</comment>
<feature type="domain" description="Thiamine-binding protein" evidence="2">
    <location>
        <begin position="19"/>
        <end position="113"/>
    </location>
</feature>
<proteinExistence type="inferred from homology"/>
<evidence type="ECO:0000259" key="2">
    <source>
        <dbReference type="Pfam" id="PF01910"/>
    </source>
</evidence>
<comment type="caution">
    <text evidence="3">The sequence shown here is derived from an EMBL/GenBank/DDBJ whole genome shotgun (WGS) entry which is preliminary data.</text>
</comment>
<dbReference type="InterPro" id="IPR051614">
    <property type="entry name" value="UPF0045_domain"/>
</dbReference>
<dbReference type="Proteomes" id="UP000095605">
    <property type="component" value="Unassembled WGS sequence"/>
</dbReference>
<dbReference type="InterPro" id="IPR002767">
    <property type="entry name" value="Thiamine_BP"/>
</dbReference>
<dbReference type="SUPFAM" id="SSF89957">
    <property type="entry name" value="MTH1187/YkoF-like"/>
    <property type="match status" value="1"/>
</dbReference>
<dbReference type="AlphaFoldDB" id="A0A1E5RVY5"/>
<dbReference type="NCBIfam" id="TIGR00106">
    <property type="entry name" value="MTH1187 family thiamine-binding protein"/>
    <property type="match status" value="1"/>
</dbReference>
<dbReference type="Gene3D" id="3.30.70.930">
    <property type="match status" value="1"/>
</dbReference>
<gene>
    <name evidence="3" type="ORF">AWRI3578_g382</name>
</gene>
<evidence type="ECO:0000313" key="4">
    <source>
        <dbReference type="Proteomes" id="UP000095605"/>
    </source>
</evidence>
<dbReference type="GO" id="GO:0005829">
    <property type="term" value="C:cytosol"/>
    <property type="evidence" value="ECO:0007669"/>
    <property type="project" value="TreeGrafter"/>
</dbReference>
<name>A0A1E5RVY5_9ASCO</name>
<dbReference type="OrthoDB" id="5587367at2759"/>
<dbReference type="EMBL" id="LPNL01000002">
    <property type="protein sequence ID" value="OEJ91054.1"/>
    <property type="molecule type" value="Genomic_DNA"/>
</dbReference>
<sequence>MSDNTEITYNSTDSLSCLADVCIVPVGTGSASISDYVFELENYLRNNTLNVKTTLHSAGTTLEGEMSDVFNLIKQVHLFCHKNLKLVRLHTEIRTGSRTDKSQTAADKVNTVEKKISDKYGK</sequence>
<evidence type="ECO:0000256" key="1">
    <source>
        <dbReference type="ARBA" id="ARBA00010272"/>
    </source>
</evidence>
<dbReference type="PANTHER" id="PTHR33777">
    <property type="entry name" value="UPF0045 PROTEIN ECM15"/>
    <property type="match status" value="1"/>
</dbReference>
<keyword evidence="4" id="KW-1185">Reference proteome</keyword>
<dbReference type="InterPro" id="IPR029756">
    <property type="entry name" value="MTH1187/YkoF-like"/>
</dbReference>
<reference evidence="4" key="1">
    <citation type="journal article" date="2016" name="Genome Announc.">
        <title>Genome sequences of three species of Hanseniaspora isolated from spontaneous wine fermentations.</title>
        <authorList>
            <person name="Sternes P.R."/>
            <person name="Lee D."/>
            <person name="Kutyna D.R."/>
            <person name="Borneman A.R."/>
        </authorList>
    </citation>
    <scope>NUCLEOTIDE SEQUENCE [LARGE SCALE GENOMIC DNA]</scope>
    <source>
        <strain evidence="4">AWRI3578</strain>
    </source>
</reference>
<protein>
    <submittedName>
        <fullName evidence="3">UPF0045 protein ECM15</fullName>
    </submittedName>
</protein>
<accession>A0A1E5RVY5</accession>
<dbReference type="PANTHER" id="PTHR33777:SF1">
    <property type="entry name" value="UPF0045 PROTEIN ECM15"/>
    <property type="match status" value="1"/>
</dbReference>
<evidence type="ECO:0000313" key="3">
    <source>
        <dbReference type="EMBL" id="OEJ91054.1"/>
    </source>
</evidence>